<sequence length="46" mass="5466">MGVVGLAWQNNWRAYCSRRVVRKCWHQVAEHEERLPESFQVALLPD</sequence>
<comment type="caution">
    <text evidence="1">The sequence shown here is derived from an EMBL/GenBank/DDBJ whole genome shotgun (WGS) entry which is preliminary data.</text>
</comment>
<reference evidence="1 2" key="1">
    <citation type="submission" date="2011-05" db="EMBL/GenBank/DDBJ databases">
        <authorList>
            <person name="Muzny D."/>
            <person name="Qin X."/>
            <person name="Deng J."/>
            <person name="Jiang H."/>
            <person name="Liu Y."/>
            <person name="Qu J."/>
            <person name="Song X.-Z."/>
            <person name="Zhang L."/>
            <person name="Thornton R."/>
            <person name="Coyle M."/>
            <person name="Francisco L."/>
            <person name="Jackson L."/>
            <person name="Javaid M."/>
            <person name="Korchina V."/>
            <person name="Kovar C."/>
            <person name="Mata R."/>
            <person name="Mathew T."/>
            <person name="Ngo R."/>
            <person name="Nguyen L."/>
            <person name="Nguyen N."/>
            <person name="Okwuonu G."/>
            <person name="Ongeri F."/>
            <person name="Pham C."/>
            <person name="Simmons D."/>
            <person name="Wilczek-Boney K."/>
            <person name="Hale W."/>
            <person name="Jakkamsetti A."/>
            <person name="Pham P."/>
            <person name="Ruth R."/>
            <person name="San Lucas F."/>
            <person name="Warren J."/>
            <person name="Zhang J."/>
            <person name="Zhao Z."/>
            <person name="Zhou C."/>
            <person name="Zhu D."/>
            <person name="Lee S."/>
            <person name="Bess C."/>
            <person name="Blankenburg K."/>
            <person name="Forbes L."/>
            <person name="Fu Q."/>
            <person name="Gubbala S."/>
            <person name="Hirani K."/>
            <person name="Jayaseelan J.C."/>
            <person name="Lara F."/>
            <person name="Munidasa M."/>
            <person name="Palculict T."/>
            <person name="Patil S."/>
            <person name="Pu L.-L."/>
            <person name="Saada N."/>
            <person name="Tang L."/>
            <person name="Weissenberger G."/>
            <person name="Zhu Y."/>
            <person name="Hemphill L."/>
            <person name="Shang Y."/>
            <person name="Youmans B."/>
            <person name="Ayvaz T."/>
            <person name="Ross M."/>
            <person name="Santibanez J."/>
            <person name="Aqrawi P."/>
            <person name="Gross S."/>
            <person name="Joshi V."/>
            <person name="Fowler G."/>
            <person name="Nazareth L."/>
            <person name="Reid J."/>
            <person name="Worley K."/>
            <person name="Petrosino J."/>
            <person name="Highlander S."/>
            <person name="Gibbs R."/>
        </authorList>
    </citation>
    <scope>NUCLEOTIDE SEQUENCE [LARGE SCALE GENOMIC DNA]</scope>
    <source>
        <strain evidence="1 2">871</strain>
    </source>
</reference>
<dbReference type="HOGENOM" id="CLU_3186271_0_0_4"/>
<dbReference type="Proteomes" id="UP000003019">
    <property type="component" value="Unassembled WGS sequence"/>
</dbReference>
<gene>
    <name evidence="1" type="ORF">HMPREF9371_2253</name>
</gene>
<dbReference type="AlphaFoldDB" id="G4CKW2"/>
<name>G4CKW2_9NEIS</name>
<organism evidence="1 2">
    <name type="scientific">Neisseria shayeganii 871</name>
    <dbReference type="NCBI Taxonomy" id="1032488"/>
    <lineage>
        <taxon>Bacteria</taxon>
        <taxon>Pseudomonadati</taxon>
        <taxon>Pseudomonadota</taxon>
        <taxon>Betaproteobacteria</taxon>
        <taxon>Neisseriales</taxon>
        <taxon>Neisseriaceae</taxon>
        <taxon>Neisseria</taxon>
    </lineage>
</organism>
<dbReference type="EMBL" id="AGAY01000075">
    <property type="protein sequence ID" value="EGY51527.1"/>
    <property type="molecule type" value="Genomic_DNA"/>
</dbReference>
<accession>G4CKW2</accession>
<protein>
    <submittedName>
        <fullName evidence="1">Uncharacterized protein</fullName>
    </submittedName>
</protein>
<evidence type="ECO:0000313" key="1">
    <source>
        <dbReference type="EMBL" id="EGY51527.1"/>
    </source>
</evidence>
<proteinExistence type="predicted"/>
<evidence type="ECO:0000313" key="2">
    <source>
        <dbReference type="Proteomes" id="UP000003019"/>
    </source>
</evidence>
<dbReference type="PATRIC" id="fig|1032488.3.peg.2127"/>
<keyword evidence="2" id="KW-1185">Reference proteome</keyword>